<dbReference type="Pfam" id="PF02470">
    <property type="entry name" value="MlaD"/>
    <property type="match status" value="1"/>
</dbReference>
<accession>A0A7M1B4W6</accession>
<proteinExistence type="predicted"/>
<dbReference type="KEGG" id="ssei:FJR45_03500"/>
<dbReference type="Proteomes" id="UP000593719">
    <property type="component" value="Chromosome"/>
</dbReference>
<name>A0A7M1B4W6_9BACT</name>
<dbReference type="AlphaFoldDB" id="A0A7M1B4W6"/>
<protein>
    <submittedName>
        <fullName evidence="2">MCE family protein</fullName>
    </submittedName>
</protein>
<dbReference type="InterPro" id="IPR003399">
    <property type="entry name" value="Mce/MlaD"/>
</dbReference>
<gene>
    <name evidence="2" type="ORF">FJR45_03500</name>
</gene>
<reference evidence="2 3" key="1">
    <citation type="submission" date="2019-06" db="EMBL/GenBank/DDBJ databases">
        <title>Sulfurimonas gotlandica sp. nov., a chemoautotrophic and psychrotolerant epsilonproteobacterium isolated from a pelagic redoxcline, and an emended description of the genus Sulfurimonas.</title>
        <authorList>
            <person name="Wang S."/>
            <person name="Jiang L."/>
            <person name="Shao Z."/>
        </authorList>
    </citation>
    <scope>NUCLEOTIDE SEQUENCE [LARGE SCALE GENOMIC DNA]</scope>
    <source>
        <strain evidence="2 3">S2-6</strain>
    </source>
</reference>
<sequence>MLGFVYWMLKPQKAEATQNYIIYFNESVLGLNLDAPVKYKGIKVGKVIRLRINPKNTEQVEVTVSMLKTTPVKEDTVAKLTAQGITGLSYINLTEGSNNAPPLKAKKGEIYPVIKSAPSFFANVEQSLDSVSELLLMTLDRTNELLSEKNQEQFSRFLHESAMVMTKIDTILDEKTIAHLQSSAKNMEHITAQIDKSIPNMNKLVAHSIAWEKKINDSFSSIKQTYLEMGQIMHDMAKSFSDVQNNVEDITVQSVPLINSTMTQMQQTLINLDELLEHYDRSPSDILYKKETEKRGPGEK</sequence>
<keyword evidence="3" id="KW-1185">Reference proteome</keyword>
<organism evidence="2 3">
    <name type="scientific">Sulfurimonas sediminis</name>
    <dbReference type="NCBI Taxonomy" id="2590020"/>
    <lineage>
        <taxon>Bacteria</taxon>
        <taxon>Pseudomonadati</taxon>
        <taxon>Campylobacterota</taxon>
        <taxon>Epsilonproteobacteria</taxon>
        <taxon>Campylobacterales</taxon>
        <taxon>Sulfurimonadaceae</taxon>
        <taxon>Sulfurimonas</taxon>
    </lineage>
</organism>
<evidence type="ECO:0000313" key="3">
    <source>
        <dbReference type="Proteomes" id="UP000593719"/>
    </source>
</evidence>
<feature type="domain" description="Mce/MlaD" evidence="1">
    <location>
        <begin position="18"/>
        <end position="96"/>
    </location>
</feature>
<evidence type="ECO:0000259" key="1">
    <source>
        <dbReference type="Pfam" id="PF02470"/>
    </source>
</evidence>
<evidence type="ECO:0000313" key="2">
    <source>
        <dbReference type="EMBL" id="QOP44695.1"/>
    </source>
</evidence>
<dbReference type="PANTHER" id="PTHR36698:SF2">
    <property type="entry name" value="MCE_MLAD DOMAIN-CONTAINING PROTEIN"/>
    <property type="match status" value="1"/>
</dbReference>
<dbReference type="PANTHER" id="PTHR36698">
    <property type="entry name" value="BLL5892 PROTEIN"/>
    <property type="match status" value="1"/>
</dbReference>
<dbReference type="EMBL" id="CP041235">
    <property type="protein sequence ID" value="QOP44695.1"/>
    <property type="molecule type" value="Genomic_DNA"/>
</dbReference>